<evidence type="ECO:0000313" key="8">
    <source>
        <dbReference type="EMBL" id="SFC68649.1"/>
    </source>
</evidence>
<keyword evidence="2" id="KW-1003">Cell membrane</keyword>
<feature type="transmembrane region" description="Helical" evidence="6">
    <location>
        <begin position="291"/>
        <end position="310"/>
    </location>
</feature>
<feature type="domain" description="ABC-2 type transporter transmembrane" evidence="7">
    <location>
        <begin position="1"/>
        <end position="364"/>
    </location>
</feature>
<dbReference type="Gene3D" id="3.40.190.10">
    <property type="entry name" value="Periplasmic binding protein-like II"/>
    <property type="match status" value="1"/>
</dbReference>
<feature type="transmembrane region" description="Helical" evidence="6">
    <location>
        <begin position="317"/>
        <end position="336"/>
    </location>
</feature>
<feature type="transmembrane region" description="Helical" evidence="6">
    <location>
        <begin position="255"/>
        <end position="279"/>
    </location>
</feature>
<dbReference type="Pfam" id="PF12698">
    <property type="entry name" value="ABC2_membrane_3"/>
    <property type="match status" value="1"/>
</dbReference>
<name>A0A1I1L6J1_9BACT</name>
<dbReference type="EMBL" id="FOLE01000008">
    <property type="protein sequence ID" value="SFC68649.1"/>
    <property type="molecule type" value="Genomic_DNA"/>
</dbReference>
<accession>A0A1I1L6J1</accession>
<dbReference type="InterPro" id="IPR051449">
    <property type="entry name" value="ABC-2_transporter_component"/>
</dbReference>
<dbReference type="GO" id="GO:0005886">
    <property type="term" value="C:plasma membrane"/>
    <property type="evidence" value="ECO:0007669"/>
    <property type="project" value="UniProtKB-SubCell"/>
</dbReference>
<keyword evidence="3 6" id="KW-0812">Transmembrane</keyword>
<dbReference type="Proteomes" id="UP000199514">
    <property type="component" value="Unassembled WGS sequence"/>
</dbReference>
<reference evidence="8 9" key="1">
    <citation type="submission" date="2016-10" db="EMBL/GenBank/DDBJ databases">
        <authorList>
            <person name="de Groot N.N."/>
        </authorList>
    </citation>
    <scope>NUCLEOTIDE SEQUENCE [LARGE SCALE GENOMIC DNA]</scope>
    <source>
        <strain evidence="8 9">DSM 6793</strain>
    </source>
</reference>
<evidence type="ECO:0000313" key="9">
    <source>
        <dbReference type="Proteomes" id="UP000199514"/>
    </source>
</evidence>
<gene>
    <name evidence="8" type="ORF">SAMN05421780_10887</name>
</gene>
<evidence type="ECO:0000256" key="5">
    <source>
        <dbReference type="ARBA" id="ARBA00023136"/>
    </source>
</evidence>
<keyword evidence="9" id="KW-1185">Reference proteome</keyword>
<keyword evidence="4 6" id="KW-1133">Transmembrane helix</keyword>
<dbReference type="STRING" id="927664.SAMN05421780_10887"/>
<protein>
    <submittedName>
        <fullName evidence="8">ABC-2 type transport system permease protein</fullName>
    </submittedName>
</protein>
<sequence length="392" mass="43735">MTLLGPLLFAGLTAIVGWVTITLITSENKVVEVFDESGLFAGKFPSTHNIEFVEASSKNLTTDKSNLKEKDRYALLYIPAGVSPDNTKGITIFYENSPNFYIETRIKDIIEKELENIRMREVGIDPTLIAQMKVNIDLNTKTLDKESKEKESSTEAAMGAGYVGAFLIYMFIFMYGVQVLKGVQEEKTNRIVEVMISSVKPFQLMMGKILGIAAVGLTQFGLWMLLSYVFSSGVVMAMASQIDVLAILNTINMPLVLFGFLFYFISGYLLYSALFAAIGAAVDNDTDSQQFMFPITIPLVIAFASTQLILRDTNSALAIWLSVIPFTAPIVMMVRIPFDPPAWQIAVSMLSMILGFLSTTWLAARIYRVGILMYGKKVNYKELAKWLFYKNL</sequence>
<evidence type="ECO:0000256" key="4">
    <source>
        <dbReference type="ARBA" id="ARBA00022989"/>
    </source>
</evidence>
<dbReference type="PANTHER" id="PTHR30294:SF29">
    <property type="entry name" value="MULTIDRUG ABC TRANSPORTER PERMEASE YBHS-RELATED"/>
    <property type="match status" value="1"/>
</dbReference>
<dbReference type="SUPFAM" id="SSF53850">
    <property type="entry name" value="Periplasmic binding protein-like II"/>
    <property type="match status" value="1"/>
</dbReference>
<keyword evidence="5 6" id="KW-0472">Membrane</keyword>
<evidence type="ECO:0000256" key="1">
    <source>
        <dbReference type="ARBA" id="ARBA00004651"/>
    </source>
</evidence>
<comment type="subcellular location">
    <subcellularLocation>
        <location evidence="1">Cell membrane</location>
        <topology evidence="1">Multi-pass membrane protein</topology>
    </subcellularLocation>
</comment>
<evidence type="ECO:0000256" key="6">
    <source>
        <dbReference type="SAM" id="Phobius"/>
    </source>
</evidence>
<dbReference type="InterPro" id="IPR013525">
    <property type="entry name" value="ABC2_TM"/>
</dbReference>
<proteinExistence type="predicted"/>
<evidence type="ECO:0000256" key="3">
    <source>
        <dbReference type="ARBA" id="ARBA00022692"/>
    </source>
</evidence>
<dbReference type="PANTHER" id="PTHR30294">
    <property type="entry name" value="MEMBRANE COMPONENT OF ABC TRANSPORTER YHHJ-RELATED"/>
    <property type="match status" value="1"/>
</dbReference>
<evidence type="ECO:0000256" key="2">
    <source>
        <dbReference type="ARBA" id="ARBA00022475"/>
    </source>
</evidence>
<feature type="transmembrane region" description="Helical" evidence="6">
    <location>
        <begin position="159"/>
        <end position="180"/>
    </location>
</feature>
<evidence type="ECO:0000259" key="7">
    <source>
        <dbReference type="Pfam" id="PF12698"/>
    </source>
</evidence>
<dbReference type="GO" id="GO:0140359">
    <property type="term" value="F:ABC-type transporter activity"/>
    <property type="evidence" value="ECO:0007669"/>
    <property type="project" value="InterPro"/>
</dbReference>
<feature type="transmembrane region" description="Helical" evidence="6">
    <location>
        <begin position="342"/>
        <end position="364"/>
    </location>
</feature>
<dbReference type="AlphaFoldDB" id="A0A1I1L6J1"/>
<organism evidence="8 9">
    <name type="scientific">Flexibacter flexilis DSM 6793</name>
    <dbReference type="NCBI Taxonomy" id="927664"/>
    <lineage>
        <taxon>Bacteria</taxon>
        <taxon>Pseudomonadati</taxon>
        <taxon>Bacteroidota</taxon>
        <taxon>Cytophagia</taxon>
        <taxon>Cytophagales</taxon>
        <taxon>Flexibacteraceae</taxon>
        <taxon>Flexibacter</taxon>
    </lineage>
</organism>